<dbReference type="Proteomes" id="UP000717996">
    <property type="component" value="Unassembled WGS sequence"/>
</dbReference>
<protein>
    <recommendedName>
        <fullName evidence="2">Ubiquitin-like domain-containing protein</fullName>
    </recommendedName>
</protein>
<evidence type="ECO:0000256" key="1">
    <source>
        <dbReference type="SAM" id="MobiDB-lite"/>
    </source>
</evidence>
<organism evidence="3 4">
    <name type="scientific">Rhizopus oryzae</name>
    <name type="common">Mucormycosis agent</name>
    <name type="synonym">Rhizopus arrhizus var. delemar</name>
    <dbReference type="NCBI Taxonomy" id="64495"/>
    <lineage>
        <taxon>Eukaryota</taxon>
        <taxon>Fungi</taxon>
        <taxon>Fungi incertae sedis</taxon>
        <taxon>Mucoromycota</taxon>
        <taxon>Mucoromycotina</taxon>
        <taxon>Mucoromycetes</taxon>
        <taxon>Mucorales</taxon>
        <taxon>Mucorineae</taxon>
        <taxon>Rhizopodaceae</taxon>
        <taxon>Rhizopus</taxon>
    </lineage>
</organism>
<dbReference type="EMBL" id="JAANIT010001462">
    <property type="protein sequence ID" value="KAG1540186.1"/>
    <property type="molecule type" value="Genomic_DNA"/>
</dbReference>
<accession>A0A9P6Y652</accession>
<dbReference type="OrthoDB" id="419317at2759"/>
<dbReference type="GO" id="GO:0051787">
    <property type="term" value="F:misfolded protein binding"/>
    <property type="evidence" value="ECO:0007669"/>
    <property type="project" value="TreeGrafter"/>
</dbReference>
<name>A0A9P6Y652_RHIOR</name>
<comment type="caution">
    <text evidence="3">The sequence shown here is derived from an EMBL/GenBank/DDBJ whole genome shotgun (WGS) entry which is preliminary data.</text>
</comment>
<dbReference type="SUPFAM" id="SSF54236">
    <property type="entry name" value="Ubiquitin-like"/>
    <property type="match status" value="1"/>
</dbReference>
<evidence type="ECO:0000313" key="3">
    <source>
        <dbReference type="EMBL" id="KAG1540186.1"/>
    </source>
</evidence>
<feature type="compositionally biased region" description="Polar residues" evidence="1">
    <location>
        <begin position="359"/>
        <end position="370"/>
    </location>
</feature>
<feature type="region of interest" description="Disordered" evidence="1">
    <location>
        <begin position="157"/>
        <end position="195"/>
    </location>
</feature>
<feature type="domain" description="Ubiquitin-like" evidence="2">
    <location>
        <begin position="18"/>
        <end position="94"/>
    </location>
</feature>
<dbReference type="InterPro" id="IPR000626">
    <property type="entry name" value="Ubiquitin-like_dom"/>
</dbReference>
<dbReference type="SMART" id="SM00213">
    <property type="entry name" value="UBQ"/>
    <property type="match status" value="1"/>
</dbReference>
<dbReference type="Gene3D" id="3.10.20.90">
    <property type="entry name" value="Phosphatidylinositol 3-kinase Catalytic Subunit, Chain A, domain 1"/>
    <property type="match status" value="1"/>
</dbReference>
<feature type="compositionally biased region" description="Polar residues" evidence="1">
    <location>
        <begin position="166"/>
        <end position="192"/>
    </location>
</feature>
<feature type="compositionally biased region" description="Polar residues" evidence="1">
    <location>
        <begin position="105"/>
        <end position="115"/>
    </location>
</feature>
<dbReference type="PROSITE" id="PS50053">
    <property type="entry name" value="UBIQUITIN_2"/>
    <property type="match status" value="1"/>
</dbReference>
<evidence type="ECO:0000313" key="4">
    <source>
        <dbReference type="Proteomes" id="UP000717996"/>
    </source>
</evidence>
<feature type="region of interest" description="Disordered" evidence="1">
    <location>
        <begin position="92"/>
        <end position="117"/>
    </location>
</feature>
<dbReference type="GO" id="GO:0036503">
    <property type="term" value="P:ERAD pathway"/>
    <property type="evidence" value="ECO:0007669"/>
    <property type="project" value="TreeGrafter"/>
</dbReference>
<dbReference type="PANTHER" id="PTHR15204">
    <property type="entry name" value="LARGE PROLINE-RICH PROTEIN BAG6"/>
    <property type="match status" value="1"/>
</dbReference>
<dbReference type="AlphaFoldDB" id="A0A9P6Y652"/>
<dbReference type="Pfam" id="PF00240">
    <property type="entry name" value="ubiquitin"/>
    <property type="match status" value="1"/>
</dbReference>
<sequence>MNGNMNDTQPSNVNIEKIALQIKSLEQRTTSITLPRNASVLQLKQEIQIAFDVESNRQRLIFQGRVLKDDKNLTDYANLDNGKVVHLVIRPADAPQNPANDDPTPGTTNARNARSGTRIFPSISSRFPMMEGYAFITLDSTIGELGDNNSLISSVLNGLTSGGRPRNSTPPTTDSPLSNLASQTNRSASPATPSLFRSPFSFSFGHRGSSGEQRSPLASSALGFPPNVEVRLARTLASMRNVRTMLNESSTNEDIPSTLGVNSTAEQLQEIRNRLRNSGSSQLSQVGMALDELADLADETIPRLREVAQSLREEPTEDDRDINRRVLFMSRIVQGMSLINHFMGSVLATIDIDSRRPRSQSNVRQSTRGDTQALRASAPTVVQASSTNNVEISPASTSTGLKRKCNEDNTDESVKKAKQEKGKGKDKTD</sequence>
<proteinExistence type="predicted"/>
<evidence type="ECO:0000259" key="2">
    <source>
        <dbReference type="PROSITE" id="PS50053"/>
    </source>
</evidence>
<dbReference type="InterPro" id="IPR029071">
    <property type="entry name" value="Ubiquitin-like_domsf"/>
</dbReference>
<dbReference type="PANTHER" id="PTHR15204:SF0">
    <property type="entry name" value="LARGE PROLINE-RICH PROTEIN BAG6"/>
    <property type="match status" value="1"/>
</dbReference>
<dbReference type="GO" id="GO:0031593">
    <property type="term" value="F:polyubiquitin modification-dependent protein binding"/>
    <property type="evidence" value="ECO:0007669"/>
    <property type="project" value="TreeGrafter"/>
</dbReference>
<feature type="compositionally biased region" description="Basic and acidic residues" evidence="1">
    <location>
        <begin position="404"/>
        <end position="429"/>
    </location>
</feature>
<feature type="compositionally biased region" description="Polar residues" evidence="1">
    <location>
        <begin position="380"/>
        <end position="400"/>
    </location>
</feature>
<dbReference type="GO" id="GO:0071818">
    <property type="term" value="C:BAT3 complex"/>
    <property type="evidence" value="ECO:0007669"/>
    <property type="project" value="TreeGrafter"/>
</dbReference>
<gene>
    <name evidence="3" type="ORF">G6F51_008678</name>
</gene>
<feature type="region of interest" description="Disordered" evidence="1">
    <location>
        <begin position="355"/>
        <end position="429"/>
    </location>
</feature>
<reference evidence="3" key="1">
    <citation type="journal article" date="2020" name="Microb. Genom.">
        <title>Genetic diversity of clinical and environmental Mucorales isolates obtained from an investigation of mucormycosis cases among solid organ transplant recipients.</title>
        <authorList>
            <person name="Nguyen M.H."/>
            <person name="Kaul D."/>
            <person name="Muto C."/>
            <person name="Cheng S.J."/>
            <person name="Richter R.A."/>
            <person name="Bruno V.M."/>
            <person name="Liu G."/>
            <person name="Beyhan S."/>
            <person name="Sundermann A.J."/>
            <person name="Mounaud S."/>
            <person name="Pasculle A.W."/>
            <person name="Nierman W.C."/>
            <person name="Driscoll E."/>
            <person name="Cumbie R."/>
            <person name="Clancy C.J."/>
            <person name="Dupont C.L."/>
        </authorList>
    </citation>
    <scope>NUCLEOTIDE SEQUENCE</scope>
    <source>
        <strain evidence="3">GL16</strain>
    </source>
</reference>